<keyword evidence="2" id="KW-1185">Reference proteome</keyword>
<reference evidence="1 2" key="1">
    <citation type="journal article" date="2018" name="Front. Plant Sci.">
        <title>Red Clover (Trifolium pratense) and Zigzag Clover (T. medium) - A Picture of Genomic Similarities and Differences.</title>
        <authorList>
            <person name="Dluhosova J."/>
            <person name="Istvanek J."/>
            <person name="Nedelnik J."/>
            <person name="Repkova J."/>
        </authorList>
    </citation>
    <scope>NUCLEOTIDE SEQUENCE [LARGE SCALE GENOMIC DNA]</scope>
    <source>
        <strain evidence="2">cv. 10/8</strain>
        <tissue evidence="1">Leaf</tissue>
    </source>
</reference>
<evidence type="ECO:0000313" key="1">
    <source>
        <dbReference type="EMBL" id="MCI75183.1"/>
    </source>
</evidence>
<proteinExistence type="predicted"/>
<dbReference type="Proteomes" id="UP000265520">
    <property type="component" value="Unassembled WGS sequence"/>
</dbReference>
<evidence type="ECO:0000313" key="2">
    <source>
        <dbReference type="Proteomes" id="UP000265520"/>
    </source>
</evidence>
<dbReference type="EMBL" id="LXQA010876836">
    <property type="protein sequence ID" value="MCI75183.1"/>
    <property type="molecule type" value="Genomic_DNA"/>
</dbReference>
<feature type="non-terminal residue" evidence="1">
    <location>
        <position position="1"/>
    </location>
</feature>
<comment type="caution">
    <text evidence="1">The sequence shown here is derived from an EMBL/GenBank/DDBJ whole genome shotgun (WGS) entry which is preliminary data.</text>
</comment>
<organism evidence="1 2">
    <name type="scientific">Trifolium medium</name>
    <dbReference type="NCBI Taxonomy" id="97028"/>
    <lineage>
        <taxon>Eukaryota</taxon>
        <taxon>Viridiplantae</taxon>
        <taxon>Streptophyta</taxon>
        <taxon>Embryophyta</taxon>
        <taxon>Tracheophyta</taxon>
        <taxon>Spermatophyta</taxon>
        <taxon>Magnoliopsida</taxon>
        <taxon>eudicotyledons</taxon>
        <taxon>Gunneridae</taxon>
        <taxon>Pentapetalae</taxon>
        <taxon>rosids</taxon>
        <taxon>fabids</taxon>
        <taxon>Fabales</taxon>
        <taxon>Fabaceae</taxon>
        <taxon>Papilionoideae</taxon>
        <taxon>50 kb inversion clade</taxon>
        <taxon>NPAAA clade</taxon>
        <taxon>Hologalegina</taxon>
        <taxon>IRL clade</taxon>
        <taxon>Trifolieae</taxon>
        <taxon>Trifolium</taxon>
    </lineage>
</organism>
<sequence>ERGRSLKPRRNRCLHDFSRERERERERWGSGNLPRRCLEENGEEECCRVEVSGFDARDLPGFDSRMHPALP</sequence>
<accession>A0A392UNG4</accession>
<name>A0A392UNG4_9FABA</name>
<dbReference type="AlphaFoldDB" id="A0A392UNG4"/>
<protein>
    <submittedName>
        <fullName evidence="1">Uncharacterized protein</fullName>
    </submittedName>
</protein>